<reference evidence="2" key="1">
    <citation type="journal article" date="2015" name="Nat. Genet.">
        <title>The genome and transcriptome of the zoonotic hookworm Ancylostoma ceylanicum identify infection-specific gene families.</title>
        <authorList>
            <person name="Schwarz E.M."/>
            <person name="Hu Y."/>
            <person name="Antoshechkin I."/>
            <person name="Miller M.M."/>
            <person name="Sternberg P.W."/>
            <person name="Aroian R.V."/>
        </authorList>
    </citation>
    <scope>NUCLEOTIDE SEQUENCE</scope>
    <source>
        <strain evidence="2">HY135</strain>
    </source>
</reference>
<name>A0A016RSF9_9BILA</name>
<accession>A0A016RSF9</accession>
<dbReference type="Proteomes" id="UP000024635">
    <property type="component" value="Unassembled WGS sequence"/>
</dbReference>
<evidence type="ECO:0000313" key="2">
    <source>
        <dbReference type="Proteomes" id="UP000024635"/>
    </source>
</evidence>
<organism evidence="1 2">
    <name type="scientific">Ancylostoma ceylanicum</name>
    <dbReference type="NCBI Taxonomy" id="53326"/>
    <lineage>
        <taxon>Eukaryota</taxon>
        <taxon>Metazoa</taxon>
        <taxon>Ecdysozoa</taxon>
        <taxon>Nematoda</taxon>
        <taxon>Chromadorea</taxon>
        <taxon>Rhabditida</taxon>
        <taxon>Rhabditina</taxon>
        <taxon>Rhabditomorpha</taxon>
        <taxon>Strongyloidea</taxon>
        <taxon>Ancylostomatidae</taxon>
        <taxon>Ancylostomatinae</taxon>
        <taxon>Ancylostoma</taxon>
    </lineage>
</organism>
<comment type="caution">
    <text evidence="1">The sequence shown here is derived from an EMBL/GenBank/DDBJ whole genome shotgun (WGS) entry which is preliminary data.</text>
</comment>
<dbReference type="AlphaFoldDB" id="A0A016RSF9"/>
<keyword evidence="2" id="KW-1185">Reference proteome</keyword>
<proteinExistence type="predicted"/>
<sequence length="143" mass="15923">MCTGDPVRTTVTSAVAEQTAVVKQVVSGLISDLQQQRQAKTSLSLLKILEEAGISGEEKLVTLLDTFMSQRKAMDLIADKLQCEKEELLAKVTQLFKENETNSQKIMQLSIKVGNKDLQVEQLRRRVEHLETVTVGQNPSEEP</sequence>
<gene>
    <name evidence="1" type="primary">Acey_s0397.g708</name>
    <name evidence="1" type="ORF">Y032_0397g708</name>
</gene>
<protein>
    <submittedName>
        <fullName evidence="1">Uncharacterized protein</fullName>
    </submittedName>
</protein>
<evidence type="ECO:0000313" key="1">
    <source>
        <dbReference type="EMBL" id="EYB80919.1"/>
    </source>
</evidence>
<dbReference type="EMBL" id="JARK01001733">
    <property type="protein sequence ID" value="EYB80919.1"/>
    <property type="molecule type" value="Genomic_DNA"/>
</dbReference>